<dbReference type="NCBIfam" id="NF004490">
    <property type="entry name" value="PRK05820.1"/>
    <property type="match status" value="1"/>
</dbReference>
<dbReference type="EMBL" id="PGTM01000056">
    <property type="protein sequence ID" value="PJF36404.1"/>
    <property type="molecule type" value="Genomic_DNA"/>
</dbReference>
<dbReference type="SUPFAM" id="SSF52418">
    <property type="entry name" value="Nucleoside phosphorylase/phosphoribosyltransferase catalytic domain"/>
    <property type="match status" value="1"/>
</dbReference>
<dbReference type="InterPro" id="IPR017459">
    <property type="entry name" value="Glycosyl_Trfase_fam3_N_dom"/>
</dbReference>
<dbReference type="FunFam" id="3.40.1030.10:FF:000003">
    <property type="entry name" value="Pyrimidine-nucleoside phosphorylase"/>
    <property type="match status" value="1"/>
</dbReference>
<reference evidence="6 7" key="1">
    <citation type="submission" date="2017-11" db="EMBL/GenBank/DDBJ databases">
        <title>Evolution of Phototrophy in the Chloroflexi Phylum Driven by Horizontal Gene Transfer.</title>
        <authorList>
            <person name="Ward L.M."/>
            <person name="Hemp J."/>
            <person name="Shih P.M."/>
            <person name="Mcglynn S.E."/>
            <person name="Fischer W."/>
        </authorList>
    </citation>
    <scope>NUCLEOTIDE SEQUENCE [LARGE SCALE GENOMIC DNA]</scope>
    <source>
        <strain evidence="6">JP3_13</strain>
    </source>
</reference>
<dbReference type="NCBIfam" id="TIGR02644">
    <property type="entry name" value="Y_phosphoryl"/>
    <property type="match status" value="1"/>
</dbReference>
<proteinExistence type="inferred from homology"/>
<dbReference type="InterPro" id="IPR018090">
    <property type="entry name" value="Pyrmidine_PPas_bac/euk"/>
</dbReference>
<dbReference type="PANTHER" id="PTHR10515">
    <property type="entry name" value="THYMIDINE PHOSPHORYLASE"/>
    <property type="match status" value="1"/>
</dbReference>
<gene>
    <name evidence="6" type="ORF">CUN49_05580</name>
</gene>
<dbReference type="GO" id="GO:0006206">
    <property type="term" value="P:pyrimidine nucleobase metabolic process"/>
    <property type="evidence" value="ECO:0007669"/>
    <property type="project" value="InterPro"/>
</dbReference>
<comment type="caution">
    <text evidence="6">The sequence shown here is derived from an EMBL/GenBank/DDBJ whole genome shotgun (WGS) entry which is preliminary data.</text>
</comment>
<feature type="domain" description="Pyrimidine nucleoside phosphorylase C-terminal" evidence="5">
    <location>
        <begin position="351"/>
        <end position="425"/>
    </location>
</feature>
<dbReference type="GO" id="GO:0009032">
    <property type="term" value="F:thymidine phosphorylase activity"/>
    <property type="evidence" value="ECO:0007669"/>
    <property type="project" value="TreeGrafter"/>
</dbReference>
<comment type="subunit">
    <text evidence="2">Homodimer.</text>
</comment>
<evidence type="ECO:0000256" key="2">
    <source>
        <dbReference type="ARBA" id="ARBA00011738"/>
    </source>
</evidence>
<dbReference type="InterPro" id="IPR000053">
    <property type="entry name" value="Thymidine/pyrmidine_PPase"/>
</dbReference>
<dbReference type="Gene3D" id="1.20.970.10">
    <property type="entry name" value="Transferase, Pyrimidine Nucleoside Phosphorylase, Chain C"/>
    <property type="match status" value="1"/>
</dbReference>
<name>A0A2M8PFR9_9CHLR</name>
<protein>
    <submittedName>
        <fullName evidence="6">Thymidine phosphorylase</fullName>
    </submittedName>
</protein>
<evidence type="ECO:0000313" key="6">
    <source>
        <dbReference type="EMBL" id="PJF36404.1"/>
    </source>
</evidence>
<keyword evidence="3" id="KW-0328">Glycosyltransferase</keyword>
<organism evidence="6 7">
    <name type="scientific">Candidatus Thermofonsia Clade 1 bacterium</name>
    <dbReference type="NCBI Taxonomy" id="2364210"/>
    <lineage>
        <taxon>Bacteria</taxon>
        <taxon>Bacillati</taxon>
        <taxon>Chloroflexota</taxon>
        <taxon>Candidatus Thermofontia</taxon>
        <taxon>Candidatus Thermofonsia Clade 1</taxon>
    </lineage>
</organism>
<dbReference type="InterPro" id="IPR036566">
    <property type="entry name" value="PYNP-like_C_sf"/>
</dbReference>
<dbReference type="InterPro" id="IPR035902">
    <property type="entry name" value="Nuc_phospho_transferase"/>
</dbReference>
<dbReference type="SMART" id="SM00941">
    <property type="entry name" value="PYNP_C"/>
    <property type="match status" value="1"/>
</dbReference>
<sequence>MRVTEIIERKRDGHELTTAEIEFFIQGYARDEIPDYQAAAWLMAVYLRGMSRRETVDLTMAMARSGDILNLKDVLPISVDKHSSGGVGDKTSLVVLPMVAACGVPVAKMSGRGLGFTGGTLDKLESISGYRVALSIAEFKEIVRKHGIVLCGQSSNLAPADGKLYALRDVTATVNSLPLIASSIMSKKIAAGADAIVLDVKVGFGAFMTDIEQAKQLALLMVQIGASVGKRTIAMLSDMNQPLGAAVGNALEVKEAIACLQDGGPRDLREHCLAIAAQMLRLARHPEGDEPEYALAEYMAEAAETLRNGSAFAKFRELVIAQGGDVRQVDDPSLLPQAQLVESIPAPRSGYVEQLNALDVAMAAVELGAGRERKGDPIDHAVGVLVHKKVGEYVTAGEPLFTLHANDSARLARAKARLARTVVYSSTPTLPLPTFYDVVTDAERRS</sequence>
<dbReference type="Pfam" id="PF02885">
    <property type="entry name" value="Glycos_trans_3N"/>
    <property type="match status" value="1"/>
</dbReference>
<dbReference type="PROSITE" id="PS00647">
    <property type="entry name" value="THYMID_PHOSPHORYLASE"/>
    <property type="match status" value="1"/>
</dbReference>
<dbReference type="Proteomes" id="UP000229681">
    <property type="component" value="Unassembled WGS sequence"/>
</dbReference>
<dbReference type="Pfam" id="PF00591">
    <property type="entry name" value="Glycos_transf_3"/>
    <property type="match status" value="1"/>
</dbReference>
<dbReference type="SUPFAM" id="SSF54680">
    <property type="entry name" value="Pyrimidine nucleoside phosphorylase C-terminal domain"/>
    <property type="match status" value="1"/>
</dbReference>
<evidence type="ECO:0000256" key="1">
    <source>
        <dbReference type="ARBA" id="ARBA00006915"/>
    </source>
</evidence>
<dbReference type="GO" id="GO:0005829">
    <property type="term" value="C:cytosol"/>
    <property type="evidence" value="ECO:0007669"/>
    <property type="project" value="TreeGrafter"/>
</dbReference>
<evidence type="ECO:0000313" key="7">
    <source>
        <dbReference type="Proteomes" id="UP000229681"/>
    </source>
</evidence>
<dbReference type="GO" id="GO:0006213">
    <property type="term" value="P:pyrimidine nucleoside metabolic process"/>
    <property type="evidence" value="ECO:0007669"/>
    <property type="project" value="InterPro"/>
</dbReference>
<evidence type="ECO:0000259" key="5">
    <source>
        <dbReference type="SMART" id="SM00941"/>
    </source>
</evidence>
<dbReference type="PIRSF" id="PIRSF000478">
    <property type="entry name" value="TP_PyNP"/>
    <property type="match status" value="1"/>
</dbReference>
<dbReference type="PANTHER" id="PTHR10515:SF0">
    <property type="entry name" value="THYMIDINE PHOSPHORYLASE"/>
    <property type="match status" value="1"/>
</dbReference>
<dbReference type="InterPro" id="IPR000312">
    <property type="entry name" value="Glycosyl_Trfase_fam3"/>
</dbReference>
<accession>A0A2M8PFR9</accession>
<keyword evidence="4" id="KW-0808">Transferase</keyword>
<comment type="similarity">
    <text evidence="1">Belongs to the thymidine/pyrimidine-nucleoside phosphorylase family.</text>
</comment>
<dbReference type="SUPFAM" id="SSF47648">
    <property type="entry name" value="Nucleoside phosphorylase/phosphoribosyltransferase N-terminal domain"/>
    <property type="match status" value="1"/>
</dbReference>
<dbReference type="Gene3D" id="3.40.1030.10">
    <property type="entry name" value="Nucleoside phosphorylase/phosphoribosyltransferase catalytic domain"/>
    <property type="match status" value="1"/>
</dbReference>
<dbReference type="Gene3D" id="3.90.1170.30">
    <property type="entry name" value="Pyrimidine nucleoside phosphorylase-like, C-terminal domain"/>
    <property type="match status" value="1"/>
</dbReference>
<dbReference type="GO" id="GO:0004645">
    <property type="term" value="F:1,4-alpha-oligoglucan phosphorylase activity"/>
    <property type="evidence" value="ECO:0007669"/>
    <property type="project" value="InterPro"/>
</dbReference>
<dbReference type="Pfam" id="PF07831">
    <property type="entry name" value="PYNP_C"/>
    <property type="match status" value="1"/>
</dbReference>
<evidence type="ECO:0000256" key="4">
    <source>
        <dbReference type="ARBA" id="ARBA00022679"/>
    </source>
</evidence>
<dbReference type="InterPro" id="IPR036320">
    <property type="entry name" value="Glycosyl_Trfase_fam3_N_dom_sf"/>
</dbReference>
<evidence type="ECO:0000256" key="3">
    <source>
        <dbReference type="ARBA" id="ARBA00022676"/>
    </source>
</evidence>
<dbReference type="InterPro" id="IPR013102">
    <property type="entry name" value="PYNP_C"/>
</dbReference>
<dbReference type="InterPro" id="IPR017872">
    <property type="entry name" value="Pyrmidine_PPase_CS"/>
</dbReference>
<dbReference type="AlphaFoldDB" id="A0A2M8PFR9"/>